<sequence>MKEQDPTFSAAVQCTLISLQDALARDDIKHRDEGFELALKLQPPPNPNAVHVVPTRLDSDPSLLRSVEPQVLESGLQLPSDDPPTSPSVYSSESWTETLRVISAARSLPSVSPTDVEELFKLTRQDPEVSNAEENVSSSSIDEASFMRMAAPLGW</sequence>
<evidence type="ECO:0000313" key="2">
    <source>
        <dbReference type="EMBL" id="KZT68957.1"/>
    </source>
</evidence>
<keyword evidence="3" id="KW-1185">Reference proteome</keyword>
<evidence type="ECO:0000313" key="3">
    <source>
        <dbReference type="Proteomes" id="UP000076727"/>
    </source>
</evidence>
<accession>A0A165Q3A3</accession>
<feature type="region of interest" description="Disordered" evidence="1">
    <location>
        <begin position="69"/>
        <end position="92"/>
    </location>
</feature>
<reference evidence="2 3" key="1">
    <citation type="journal article" date="2016" name="Mol. Biol. Evol.">
        <title>Comparative Genomics of Early-Diverging Mushroom-Forming Fungi Provides Insights into the Origins of Lignocellulose Decay Capabilities.</title>
        <authorList>
            <person name="Nagy L.G."/>
            <person name="Riley R."/>
            <person name="Tritt A."/>
            <person name="Adam C."/>
            <person name="Daum C."/>
            <person name="Floudas D."/>
            <person name="Sun H."/>
            <person name="Yadav J.S."/>
            <person name="Pangilinan J."/>
            <person name="Larsson K.H."/>
            <person name="Matsuura K."/>
            <person name="Barry K."/>
            <person name="Labutti K."/>
            <person name="Kuo R."/>
            <person name="Ohm R.A."/>
            <person name="Bhattacharya S.S."/>
            <person name="Shirouzu T."/>
            <person name="Yoshinaga Y."/>
            <person name="Martin F.M."/>
            <person name="Grigoriev I.V."/>
            <person name="Hibbett D.S."/>
        </authorList>
    </citation>
    <scope>NUCLEOTIDE SEQUENCE [LARGE SCALE GENOMIC DNA]</scope>
    <source>
        <strain evidence="2 3">L-15889</strain>
    </source>
</reference>
<name>A0A165Q3A3_9APHY</name>
<organism evidence="2 3">
    <name type="scientific">Daedalea quercina L-15889</name>
    <dbReference type="NCBI Taxonomy" id="1314783"/>
    <lineage>
        <taxon>Eukaryota</taxon>
        <taxon>Fungi</taxon>
        <taxon>Dikarya</taxon>
        <taxon>Basidiomycota</taxon>
        <taxon>Agaricomycotina</taxon>
        <taxon>Agaricomycetes</taxon>
        <taxon>Polyporales</taxon>
        <taxon>Fomitopsis</taxon>
    </lineage>
</organism>
<dbReference type="Proteomes" id="UP000076727">
    <property type="component" value="Unassembled WGS sequence"/>
</dbReference>
<evidence type="ECO:0000256" key="1">
    <source>
        <dbReference type="SAM" id="MobiDB-lite"/>
    </source>
</evidence>
<protein>
    <submittedName>
        <fullName evidence="2">Uncharacterized protein</fullName>
    </submittedName>
</protein>
<gene>
    <name evidence="2" type="ORF">DAEQUDRAFT_727388</name>
</gene>
<proteinExistence type="predicted"/>
<dbReference type="AlphaFoldDB" id="A0A165Q3A3"/>
<dbReference type="OrthoDB" id="2754366at2759"/>
<dbReference type="EMBL" id="KV429062">
    <property type="protein sequence ID" value="KZT68957.1"/>
    <property type="molecule type" value="Genomic_DNA"/>
</dbReference>